<dbReference type="Pfam" id="PF07923">
    <property type="entry name" value="N1221"/>
    <property type="match status" value="1"/>
</dbReference>
<dbReference type="PROSITE" id="PS00739">
    <property type="entry name" value="ADOHCYASE_2"/>
    <property type="match status" value="1"/>
</dbReference>
<dbReference type="EMBL" id="VEVO01000016">
    <property type="protein sequence ID" value="KAF0029623.1"/>
    <property type="molecule type" value="Genomic_DNA"/>
</dbReference>
<dbReference type="GO" id="GO:0006730">
    <property type="term" value="P:one-carbon metabolic process"/>
    <property type="evidence" value="ECO:0007669"/>
    <property type="project" value="UniProtKB-KW"/>
</dbReference>
<dbReference type="GO" id="GO:0007010">
    <property type="term" value="P:cytoskeleton organization"/>
    <property type="evidence" value="ECO:0007669"/>
    <property type="project" value="TreeGrafter"/>
</dbReference>
<dbReference type="PROSITE" id="PS00738">
    <property type="entry name" value="ADOHCYASE_1"/>
    <property type="match status" value="1"/>
</dbReference>
<dbReference type="InterPro" id="IPR015878">
    <property type="entry name" value="Ado_hCys_hydrolase_NAD-bd"/>
</dbReference>
<comment type="pathway">
    <text evidence="5">Amino-acid biosynthesis; L-homocysteine biosynthesis; L-homocysteine from S-adenosyl-L-homocysteine: step 1/1.</text>
</comment>
<dbReference type="NCBIfam" id="TIGR00936">
    <property type="entry name" value="ahcY"/>
    <property type="match status" value="1"/>
</dbReference>
<reference evidence="11 12" key="1">
    <citation type="submission" date="2019-06" db="EMBL/GenBank/DDBJ databases">
        <title>Draft genomes of female and male turbot (Scophthalmus maximus).</title>
        <authorList>
            <person name="Xu H."/>
            <person name="Xu X.-W."/>
            <person name="Shao C."/>
            <person name="Chen S."/>
        </authorList>
    </citation>
    <scope>NUCLEOTIDE SEQUENCE [LARGE SCALE GENOMIC DNA]</scope>
    <source>
        <strain evidence="11">Ysfricsl-2016a</strain>
        <tissue evidence="11">Blood</tissue>
    </source>
</reference>
<proteinExistence type="inferred from homology"/>
<feature type="region of interest" description="Disordered" evidence="7">
    <location>
        <begin position="580"/>
        <end position="609"/>
    </location>
</feature>
<dbReference type="FunFam" id="3.40.50.1480:FF:000007">
    <property type="entry name" value="Adenosylhomocysteinase"/>
    <property type="match status" value="1"/>
</dbReference>
<dbReference type="UniPathway" id="UPA00314">
    <property type="reaction ID" value="UER00076"/>
</dbReference>
<dbReference type="FunFam" id="3.40.50.1480:FF:000009">
    <property type="entry name" value="Adenosylhomocysteinase like 2"/>
    <property type="match status" value="1"/>
</dbReference>
<dbReference type="NCBIfam" id="NF004005">
    <property type="entry name" value="PRK05476.2-3"/>
    <property type="match status" value="1"/>
</dbReference>
<dbReference type="InterPro" id="IPR036291">
    <property type="entry name" value="NAD(P)-bd_dom_sf"/>
</dbReference>
<dbReference type="InterPro" id="IPR021819">
    <property type="entry name" value="Far11/STRP_C"/>
</dbReference>
<feature type="compositionally biased region" description="Basic residues" evidence="7">
    <location>
        <begin position="893"/>
        <end position="902"/>
    </location>
</feature>
<feature type="domain" description="S-adenosyl-L-homocysteine hydrolase NAD binding" evidence="8">
    <location>
        <begin position="238"/>
        <end position="399"/>
    </location>
</feature>
<dbReference type="SMART" id="SM00996">
    <property type="entry name" value="AdoHcyase"/>
    <property type="match status" value="1"/>
</dbReference>
<feature type="domain" description="Far11/STRP C-terminal" evidence="10">
    <location>
        <begin position="1009"/>
        <end position="1365"/>
    </location>
</feature>
<dbReference type="InterPro" id="IPR000043">
    <property type="entry name" value="Adenosylhomocysteinase-like"/>
</dbReference>
<gene>
    <name evidence="11" type="ORF">F2P81_018728</name>
</gene>
<dbReference type="Gene3D" id="3.40.50.1480">
    <property type="entry name" value="Adenosylhomocysteinase-like"/>
    <property type="match status" value="3"/>
</dbReference>
<dbReference type="InterPro" id="IPR020082">
    <property type="entry name" value="S-Ado-L-homoCys_hydrolase_CS"/>
</dbReference>
<evidence type="ECO:0000313" key="12">
    <source>
        <dbReference type="Proteomes" id="UP000438429"/>
    </source>
</evidence>
<evidence type="ECO:0000259" key="9">
    <source>
        <dbReference type="SMART" id="SM01292"/>
    </source>
</evidence>
<dbReference type="GO" id="GO:0004013">
    <property type="term" value="F:adenosylhomocysteinase activity"/>
    <property type="evidence" value="ECO:0007669"/>
    <property type="project" value="UniProtKB-EC"/>
</dbReference>
<dbReference type="SMART" id="SM01292">
    <property type="entry name" value="N1221"/>
    <property type="match status" value="1"/>
</dbReference>
<comment type="caution">
    <text evidence="11">The sequence shown here is derived from an EMBL/GenBank/DDBJ whole genome shotgun (WGS) entry which is preliminary data.</text>
</comment>
<organism evidence="11 12">
    <name type="scientific">Scophthalmus maximus</name>
    <name type="common">Turbot</name>
    <name type="synonym">Psetta maxima</name>
    <dbReference type="NCBI Taxonomy" id="52904"/>
    <lineage>
        <taxon>Eukaryota</taxon>
        <taxon>Metazoa</taxon>
        <taxon>Chordata</taxon>
        <taxon>Craniata</taxon>
        <taxon>Vertebrata</taxon>
        <taxon>Euteleostomi</taxon>
        <taxon>Actinopterygii</taxon>
        <taxon>Neopterygii</taxon>
        <taxon>Teleostei</taxon>
        <taxon>Neoteleostei</taxon>
        <taxon>Acanthomorphata</taxon>
        <taxon>Carangaria</taxon>
        <taxon>Pleuronectiformes</taxon>
        <taxon>Pleuronectoidei</taxon>
        <taxon>Scophthalmidae</taxon>
        <taxon>Scophthalmus</taxon>
    </lineage>
</organism>
<dbReference type="InterPro" id="IPR040185">
    <property type="entry name" value="Far11/STRP"/>
</dbReference>
<dbReference type="SMART" id="SM00997">
    <property type="entry name" value="AdoHcyase_NAD"/>
    <property type="match status" value="1"/>
</dbReference>
<feature type="compositionally biased region" description="Acidic residues" evidence="7">
    <location>
        <begin position="922"/>
        <end position="941"/>
    </location>
</feature>
<dbReference type="FunFam" id="3.40.50.720:FF:000035">
    <property type="entry name" value="Adenosylhomocysteinase"/>
    <property type="match status" value="1"/>
</dbReference>
<name>A0A6A4S5G9_SCOMX</name>
<comment type="similarity">
    <text evidence="2 6">Belongs to the adenosylhomocysteinase family.</text>
</comment>
<dbReference type="PANTHER" id="PTHR13239:SF6">
    <property type="entry name" value="STRIATIN-INTERACTING PROTEIN 2"/>
    <property type="match status" value="1"/>
</dbReference>
<dbReference type="Proteomes" id="UP000438429">
    <property type="component" value="Unassembled WGS sequence"/>
</dbReference>
<evidence type="ECO:0000256" key="4">
    <source>
        <dbReference type="ARBA" id="ARBA00023027"/>
    </source>
</evidence>
<dbReference type="Gene3D" id="3.40.50.720">
    <property type="entry name" value="NAD(P)-binding Rossmann-like Domain"/>
    <property type="match status" value="1"/>
</dbReference>
<dbReference type="EC" id="3.13.2.1" evidence="5"/>
<feature type="compositionally biased region" description="Pro residues" evidence="7">
    <location>
        <begin position="950"/>
        <end position="960"/>
    </location>
</feature>
<dbReference type="Pfam" id="PF11882">
    <property type="entry name" value="DUF3402"/>
    <property type="match status" value="1"/>
</dbReference>
<dbReference type="InterPro" id="IPR042172">
    <property type="entry name" value="Adenosylhomocyst_ase-like_sf"/>
</dbReference>
<dbReference type="SUPFAM" id="SSF52283">
    <property type="entry name" value="Formate/glycerate dehydrogenase catalytic domain-like"/>
    <property type="match status" value="1"/>
</dbReference>
<protein>
    <recommendedName>
        <fullName evidence="5">Adenosylhomocysteinase</fullName>
        <ecNumber evidence="5">3.13.2.1</ecNumber>
    </recommendedName>
</protein>
<evidence type="ECO:0000313" key="11">
    <source>
        <dbReference type="EMBL" id="KAF0029623.1"/>
    </source>
</evidence>
<feature type="region of interest" description="Disordered" evidence="7">
    <location>
        <begin position="878"/>
        <end position="971"/>
    </location>
</feature>
<feature type="compositionally biased region" description="Low complexity" evidence="7">
    <location>
        <begin position="878"/>
        <end position="892"/>
    </location>
</feature>
<feature type="domain" description="Far11/STRP N-terminal" evidence="9">
    <location>
        <begin position="607"/>
        <end position="909"/>
    </location>
</feature>
<feature type="region of interest" description="Disordered" evidence="7">
    <location>
        <begin position="26"/>
        <end position="52"/>
    </location>
</feature>
<dbReference type="GO" id="GO:0005829">
    <property type="term" value="C:cytosol"/>
    <property type="evidence" value="ECO:0007669"/>
    <property type="project" value="TreeGrafter"/>
</dbReference>
<feature type="compositionally biased region" description="Basic and acidic residues" evidence="7">
    <location>
        <begin position="911"/>
        <end position="921"/>
    </location>
</feature>
<evidence type="ECO:0000256" key="1">
    <source>
        <dbReference type="ARBA" id="ARBA00007062"/>
    </source>
</evidence>
<keyword evidence="3 5" id="KW-0554">One-carbon metabolism</keyword>
<evidence type="ECO:0000256" key="6">
    <source>
        <dbReference type="RuleBase" id="RU004166"/>
    </source>
</evidence>
<evidence type="ECO:0000256" key="3">
    <source>
        <dbReference type="ARBA" id="ARBA00022563"/>
    </source>
</evidence>
<evidence type="ECO:0000259" key="10">
    <source>
        <dbReference type="SMART" id="SM01293"/>
    </source>
</evidence>
<dbReference type="SMART" id="SM01293">
    <property type="entry name" value="DUF3402"/>
    <property type="match status" value="1"/>
</dbReference>
<comment type="cofactor">
    <cofactor evidence="5">
        <name>NAD(+)</name>
        <dbReference type="ChEBI" id="CHEBI:57540"/>
    </cofactor>
    <text evidence="5">Binds 1 NAD(+) per subunit.</text>
</comment>
<dbReference type="Pfam" id="PF00670">
    <property type="entry name" value="AdoHcyase_NAD"/>
    <property type="match status" value="1"/>
</dbReference>
<accession>A0A6A4S5G9</accession>
<dbReference type="Pfam" id="PF05221">
    <property type="entry name" value="AdoHcyase"/>
    <property type="match status" value="1"/>
</dbReference>
<evidence type="ECO:0000256" key="7">
    <source>
        <dbReference type="SAM" id="MobiDB-lite"/>
    </source>
</evidence>
<evidence type="ECO:0000256" key="2">
    <source>
        <dbReference type="ARBA" id="ARBA00007122"/>
    </source>
</evidence>
<feature type="region of interest" description="Disordered" evidence="7">
    <location>
        <begin position="1"/>
        <end position="20"/>
    </location>
</feature>
<dbReference type="SUPFAM" id="SSF51735">
    <property type="entry name" value="NAD(P)-binding Rossmann-fold domains"/>
    <property type="match status" value="1"/>
</dbReference>
<keyword evidence="5" id="KW-0378">Hydrolase</keyword>
<dbReference type="CDD" id="cd00401">
    <property type="entry name" value="SAHH"/>
    <property type="match status" value="1"/>
</dbReference>
<keyword evidence="4 5" id="KW-0520">NAD</keyword>
<dbReference type="FunFam" id="3.40.50.1480:FF:000002">
    <property type="entry name" value="Adenosylhomocysteinase"/>
    <property type="match status" value="1"/>
</dbReference>
<comment type="catalytic activity">
    <reaction evidence="5">
        <text>S-adenosyl-L-homocysteine + H2O = L-homocysteine + adenosine</text>
        <dbReference type="Rhea" id="RHEA:21708"/>
        <dbReference type="ChEBI" id="CHEBI:15377"/>
        <dbReference type="ChEBI" id="CHEBI:16335"/>
        <dbReference type="ChEBI" id="CHEBI:57856"/>
        <dbReference type="ChEBI" id="CHEBI:58199"/>
        <dbReference type="EC" id="3.13.2.1"/>
    </reaction>
</comment>
<evidence type="ECO:0000259" key="8">
    <source>
        <dbReference type="SMART" id="SM00997"/>
    </source>
</evidence>
<sequence>MPTHIRTCGNAEEEKGWGRQRGLCEEAASYTDSSDDETSPRDKQQKNSKGNGDFCIKNIKQADFGRREIEIAEQEMPALMALRKRAQGEKPLAGAKVVGCTHITAQTAVLMETLAALGAQCRWAACNIYSTQNEVAAALAEGGFSVFAWKGESEDDFWWCIDRCVNVEGWQPNMILDDGGDLTHWIYKKYPNMFKKIKGIVEESVTGVHRLYQLSKAGKLCVPAMNVNDSVTKQKFDNLYCCRESILDGLKRTTDVMFGGKQVVVCGYGEVGKGCCAALKAMGSIVYVTEIDPICALQACMDGFRLVKLNEVIRQVDIVITCTGNKNVVVREYLDRMKNGCIVCNMGHSNTEIDVASLRTPELTWERVRSQVDHVIWPDGKRIVLLAEGRLLNLSCSTVPTFVLSITATTQALALIELYNAPEGRYKQDVYLLPKKMDEYVASLHLPTFDAHLTELSDEQAKYLGLNKNGPFKPNYYRSSQGPDLINKNLASGFHHDFFPFHREKPSLQIHVHKALQSVLWILGHHFTDRPLLSCHRDSLTPPSRGARGQRIEQDRVCGQREAQILNSLLRESARLLVRRSVSSSPPPPDPVCATRPAEGEQSSMDSPNLEFEYGDTDTLTAELSELYSYTEEPEFALNRDYFEEDFRSHARGRRWIGLAVEEQRAYVMRLLDALEVTDRDKRLKVARAILYLAQGAFDECDTEVDVLHWSRHNVFLLYDMGIFTALLELLSMEMDNSQACSSAVRKPAISLADSTELRVLLSIMYLMVETIRVQTEDDRPEWISAREAFKNELGSPLYNGEPFALLLFTMVTKFCSMNAPHFPMKKVLLLLWKTILFTLGGFEELQEMKVRGRERLNLPPLPEDSIKVVRAMRAASPPASAMELIEQQQQQKRGRRSRRPLVKQDSLDTYNERDPFKNDDARDEEEDPEDTDSGIEGEVDPLDRDVIIQPPPPPPPLRPPTERVNFPKGLPWAPKVREKDIEHFLETSRNKFIGFTLGNDTETLVGLPRPIHESVKTLKQHKYVSIAEVQIKREEELQQCPLTLGEEDVEETAAEMLYLGMLPNLSQYVIALLKLLLAAAPTSKAKTDSINILADVLPEEMPITVLQSMKLGIDVNRHKEIIVKAISALLLLLLKHFKLNHIYQFEIVSQHLVFANCIPLILKFFNQNIMSYISAKNSICVLDFPHCVVHEMPELTAESLEAGDNNQFCWRNLFSCINLLRILNKLTKWKHSRTMMLVVFKSAPILKRALKVKQAMMQLYVLKLLKIQTKYLGRQWRKSNMKTMSAIYQKVRHRLNDDWAYGNDIDARPWDFQAEECALRESIEKFNSRRYDKNKNGDFTPVDNCLQSVLGQRVELPEDFHYSYEMWLEREVFSQPIQWEGLLQNP</sequence>
<evidence type="ECO:0000256" key="5">
    <source>
        <dbReference type="RuleBase" id="RU000548"/>
    </source>
</evidence>
<comment type="similarity">
    <text evidence="1">Belongs to the STRIP family.</text>
</comment>
<dbReference type="InterPro" id="IPR012486">
    <property type="entry name" value="Far11/STRP_N"/>
</dbReference>
<dbReference type="PANTHER" id="PTHR13239">
    <property type="entry name" value="PROTEIN REQUIRED FOR HYPHAL ANASTOMOSIS HAM-2"/>
    <property type="match status" value="1"/>
</dbReference>